<proteinExistence type="predicted"/>
<name>A0A3G4ZPN1_9VIRU</name>
<dbReference type="EMBL" id="MK071999">
    <property type="protein sequence ID" value="AYV76856.1"/>
    <property type="molecule type" value="Genomic_DNA"/>
</dbReference>
<feature type="region of interest" description="Disordered" evidence="1">
    <location>
        <begin position="1023"/>
        <end position="1042"/>
    </location>
</feature>
<gene>
    <name evidence="2" type="ORF">Barrevirus2_9</name>
</gene>
<protein>
    <submittedName>
        <fullName evidence="2">Early transcription factor VETF large subunit</fullName>
    </submittedName>
</protein>
<evidence type="ECO:0000313" key="2">
    <source>
        <dbReference type="EMBL" id="AYV76856.1"/>
    </source>
</evidence>
<evidence type="ECO:0000256" key="1">
    <source>
        <dbReference type="SAM" id="MobiDB-lite"/>
    </source>
</evidence>
<feature type="compositionally biased region" description="Acidic residues" evidence="1">
    <location>
        <begin position="185"/>
        <end position="215"/>
    </location>
</feature>
<reference evidence="2" key="1">
    <citation type="submission" date="2018-10" db="EMBL/GenBank/DDBJ databases">
        <title>Hidden diversity of soil giant viruses.</title>
        <authorList>
            <person name="Schulz F."/>
            <person name="Alteio L."/>
            <person name="Goudeau D."/>
            <person name="Ryan E.M."/>
            <person name="Malmstrom R.R."/>
            <person name="Blanchard J."/>
            <person name="Woyke T."/>
        </authorList>
    </citation>
    <scope>NUCLEOTIDE SEQUENCE</scope>
    <source>
        <strain evidence="2">BAV1</strain>
    </source>
</reference>
<accession>A0A3G4ZPN1</accession>
<organism evidence="2">
    <name type="scientific">Barrevirus sp</name>
    <dbReference type="NCBI Taxonomy" id="2487763"/>
    <lineage>
        <taxon>Viruses</taxon>
        <taxon>Varidnaviria</taxon>
        <taxon>Bamfordvirae</taxon>
        <taxon>Nucleocytoviricota</taxon>
        <taxon>Megaviricetes</taxon>
        <taxon>Imitervirales</taxon>
        <taxon>Mimiviridae</taxon>
        <taxon>Klosneuvirinae</taxon>
    </lineage>
</organism>
<feature type="region of interest" description="Disordered" evidence="1">
    <location>
        <begin position="169"/>
        <end position="234"/>
    </location>
</feature>
<sequence length="2028" mass="237550">MDDPIKIIFKYKNNNHRIQYNQYIFIGNSLPKSIMSILDKIQDKQLYQTLILLSGEEHKKMNDYYGSQWIKKFFNTYHINYWFDQIRKNKKQESEIINKLGQEWYDDNIKVFELMDTKILYNYSTMIKEELLTKKEKKKQSKLVEEEEPDYTTLKKGGLAQLMQERLLSSASSGKVPETSSSSGDELEEDVEEKDELEGEEEDEREQEESEEDDQNHESTSNSDNDSEYNMAYPENLGESGYNLMTLLDKMAKYDYRALTNNNLIGGVNDDIAENFVEFEEEDIQGLERDDEDITPREMINIADKLADDNGDGVIEFDEGLPDDTILPGEELDMEDMDKIYQDADINTDPNISQTSQLIKDALADDKLFKKYEKESNLVPFDTSKDNLMYDDTLRNVYFKNYVTSQYLFKDDTIKTIKNKICASIKNNPKFGENAYIAPSRQYLWSEYFFEDALDKVMIGQKWIKRTDILTIDVEPNSNMRVYEELRGNLKLLRDNIRRYGGKIRREDDDFNILFDYEGYFMNNEIFMIDIYNELGKGYKPDPESLRNVIDVFIRVYFPRIKSDDVNFIIDYLNDLKGGQVEAEKIKSIYETLNNDLIVENEIMKNVENVRKENIYTSLFKEIYVVQSVIHVNLKLEDKTQKIDLFRIFNEFTMTHKYPFIQYQTLDGQIIFKYSEKDINDFTKVKENTGVLTKWFENAPYGISFKCRIVEKGIEKFMAINLSDTGRIEYKTQWKEEDKATIQDIQNTYEYVRELLVKVNGENKIKFKIPVDLEFKYAFINTMQQFNLPNNFLINHNDLSEFSRYFYPYVALVIEPRKRLAKTRRDVEKGKFGTYLRYKRVTKYENQAKIEQRVLYLMRNYDYTDTILISEISKQFNITVDRASEEIDRVVSKYPTIRKSRKTLKKLENIPKYKPPGIGIDIQGKQRDRYKIRISGARNKKQLDRIITFYNILIYLYVETYLFKKPERQVLKEKLKKLTKIASRRNKVEDIVNYDKEELTVKQMAKLDKTRIGFKPEKGQAQWTRACQNSGTDKKRRPRQDLSADNLVKQGFKLNRATGIYEKKTFLKTGKGNKKKKGKEIIIRAVGLDNIDDQGNASGTIYYSCSPEENAEHTYVGFLSKSTNPYGQCMPCCFKKDQFTAKNKAKKDYYMKCIGEPKEEKKKGKGKKGVEGELEEEKKEKSLGDKLYILQDTNKIQENKIGFLPKYLDFFLNKLLNKTRKIKSHYLLNSSTGYFFKYGADQTNNSFINAVSKALNMSLADIRDRLLHILDLDRSDNIFTALNNGDIRTSFQDRSNYIDYIRESTDISFDLSNHILSLPKVISNNGLNIIVFDKKSIIIKKTLEKERVRDDFVIQCQNKEEVDNLISKTRDNIILIKENRNYNPIIMVKREEKVNSDFTIQKVFHYVEEEKDNVIKHLYDFYKRNCLSEGNGQKEFEELVEGEINELEDNKKTVIAKKLFEQLTIIADKGNEDYRPRYQKIDARNKCKYIITQNNTILPVEPSGTIWNLQLLKNIEGKLKPVTETLKNLEEIVTLSDNAIQVLPIGLFYDIMDQANKTVRIIGIMTELKELAPTINESMSIAKAEKIGSLEYKQLFDIVDWEIEKGKDNYVVDKRILSVNEDKYENEAYELFRLHLSQYLHDPDNALVLNKINKIISSKNKETKAIKRSKIRMILYKITDKKIADIYARIQDQNQNQEQVGGKYNKLVHIITKLPDLSNYTIQNSREICTDNKSKSQCDENPHCHFAYDECHFALTQELLIKFINKVSDELTENDHKAAEILQKEGYFVSDIADYNNFKERPGQKIIKSANNTINKVLSELFGKENVPVIGKRRFTRVLATDLIELNTVLYPLIDMGDHYVQKIIDNNMSTLRAYANANSWLKYAYYDIESRNLGYYSDMQTDLANYFRSNIIDWLTDPSNYEQISNDLASYMDTSKKDYILYFIGRMGPTTSSNGLVEYYVLNQIYNIPILIYDGQNNVIIIVDGLIIKPTKEDLTDYQDYKNYINIRYTEATATLVPSQIDVLYFK</sequence>